<protein>
    <submittedName>
        <fullName evidence="1">Uncharacterized protein</fullName>
    </submittedName>
</protein>
<dbReference type="EMBL" id="GBXM01010931">
    <property type="protein sequence ID" value="JAH97646.1"/>
    <property type="molecule type" value="Transcribed_RNA"/>
</dbReference>
<reference evidence="1" key="2">
    <citation type="journal article" date="2015" name="Fish Shellfish Immunol.">
        <title>Early steps in the European eel (Anguilla anguilla)-Vibrio vulnificus interaction in the gills: Role of the RtxA13 toxin.</title>
        <authorList>
            <person name="Callol A."/>
            <person name="Pajuelo D."/>
            <person name="Ebbesson L."/>
            <person name="Teles M."/>
            <person name="MacKenzie S."/>
            <person name="Amaro C."/>
        </authorList>
    </citation>
    <scope>NUCLEOTIDE SEQUENCE</scope>
</reference>
<name>A0A0E9X594_ANGAN</name>
<dbReference type="AlphaFoldDB" id="A0A0E9X594"/>
<sequence>MHIFYLTGSSKNCDIVNLKTFQTSSCFLAEVLVPSSVQTLYVHSQACCFLPLCLITQPENLNVFITCSLDKQLQCNTRNNTRPHYGKAAVVNCTLP</sequence>
<evidence type="ECO:0000313" key="1">
    <source>
        <dbReference type="EMBL" id="JAH97646.1"/>
    </source>
</evidence>
<accession>A0A0E9X594</accession>
<reference evidence="1" key="1">
    <citation type="submission" date="2014-11" db="EMBL/GenBank/DDBJ databases">
        <authorList>
            <person name="Amaro Gonzalez C."/>
        </authorList>
    </citation>
    <scope>NUCLEOTIDE SEQUENCE</scope>
</reference>
<proteinExistence type="predicted"/>
<organism evidence="1">
    <name type="scientific">Anguilla anguilla</name>
    <name type="common">European freshwater eel</name>
    <name type="synonym">Muraena anguilla</name>
    <dbReference type="NCBI Taxonomy" id="7936"/>
    <lineage>
        <taxon>Eukaryota</taxon>
        <taxon>Metazoa</taxon>
        <taxon>Chordata</taxon>
        <taxon>Craniata</taxon>
        <taxon>Vertebrata</taxon>
        <taxon>Euteleostomi</taxon>
        <taxon>Actinopterygii</taxon>
        <taxon>Neopterygii</taxon>
        <taxon>Teleostei</taxon>
        <taxon>Anguilliformes</taxon>
        <taxon>Anguillidae</taxon>
        <taxon>Anguilla</taxon>
    </lineage>
</organism>